<evidence type="ECO:0000256" key="2">
    <source>
        <dbReference type="ARBA" id="ARBA00022490"/>
    </source>
</evidence>
<dbReference type="GO" id="GO:0098793">
    <property type="term" value="C:presynapse"/>
    <property type="evidence" value="ECO:0007669"/>
    <property type="project" value="GOC"/>
</dbReference>
<dbReference type="EMBL" id="KZ505969">
    <property type="protein sequence ID" value="PKU42682.1"/>
    <property type="molecule type" value="Genomic_DNA"/>
</dbReference>
<dbReference type="GO" id="GO:0005525">
    <property type="term" value="F:GTP binding"/>
    <property type="evidence" value="ECO:0007669"/>
    <property type="project" value="UniProtKB-KW"/>
</dbReference>
<evidence type="ECO:0000313" key="8">
    <source>
        <dbReference type="Proteomes" id="UP000233556"/>
    </source>
</evidence>
<dbReference type="PANTHER" id="PTHR11566:SF231">
    <property type="entry name" value="INTERFERON-INDUCED GTP-BINDING PROTEIN MX"/>
    <property type="match status" value="1"/>
</dbReference>
<dbReference type="PANTHER" id="PTHR11566">
    <property type="entry name" value="DYNAMIN"/>
    <property type="match status" value="1"/>
</dbReference>
<evidence type="ECO:0000256" key="4">
    <source>
        <dbReference type="ARBA" id="ARBA00023134"/>
    </source>
</evidence>
<keyword evidence="2" id="KW-0963">Cytoplasm</keyword>
<evidence type="ECO:0000256" key="5">
    <source>
        <dbReference type="RuleBase" id="RU003932"/>
    </source>
</evidence>
<evidence type="ECO:0000256" key="1">
    <source>
        <dbReference type="ARBA" id="ARBA00004496"/>
    </source>
</evidence>
<feature type="domain" description="Dynamin-type G" evidence="6">
    <location>
        <begin position="238"/>
        <end position="511"/>
    </location>
</feature>
<dbReference type="GO" id="GO:0016185">
    <property type="term" value="P:synaptic vesicle budding from presynaptic endocytic zone membrane"/>
    <property type="evidence" value="ECO:0007669"/>
    <property type="project" value="TreeGrafter"/>
</dbReference>
<dbReference type="InterPro" id="IPR022812">
    <property type="entry name" value="Dynamin"/>
</dbReference>
<dbReference type="GO" id="GO:0005737">
    <property type="term" value="C:cytoplasm"/>
    <property type="evidence" value="ECO:0007669"/>
    <property type="project" value="UniProtKB-SubCell"/>
</dbReference>
<dbReference type="PROSITE" id="PS51718">
    <property type="entry name" value="G_DYNAMIN_2"/>
    <property type="match status" value="1"/>
</dbReference>
<dbReference type="CDD" id="cd08771">
    <property type="entry name" value="DLP_1"/>
    <property type="match status" value="1"/>
</dbReference>
<dbReference type="GO" id="GO:0005874">
    <property type="term" value="C:microtubule"/>
    <property type="evidence" value="ECO:0007669"/>
    <property type="project" value="TreeGrafter"/>
</dbReference>
<dbReference type="SUPFAM" id="SSF52540">
    <property type="entry name" value="P-loop containing nucleoside triphosphate hydrolases"/>
    <property type="match status" value="1"/>
</dbReference>
<evidence type="ECO:0000256" key="3">
    <source>
        <dbReference type="ARBA" id="ARBA00022741"/>
    </source>
</evidence>
<dbReference type="InterPro" id="IPR030381">
    <property type="entry name" value="G_DYNAMIN_dom"/>
</dbReference>
<dbReference type="PRINTS" id="PR00195">
    <property type="entry name" value="DYNAMIN"/>
</dbReference>
<dbReference type="Proteomes" id="UP000233556">
    <property type="component" value="Unassembled WGS sequence"/>
</dbReference>
<dbReference type="PROSITE" id="PS00410">
    <property type="entry name" value="G_DYNAMIN_1"/>
    <property type="match status" value="1"/>
</dbReference>
<comment type="subcellular location">
    <subcellularLocation>
        <location evidence="1">Cytoplasm</location>
    </subcellularLocation>
</comment>
<evidence type="ECO:0000313" key="7">
    <source>
        <dbReference type="EMBL" id="PKU42682.1"/>
    </source>
</evidence>
<dbReference type="AlphaFoldDB" id="A0A2I0U9H1"/>
<dbReference type="GO" id="GO:0003924">
    <property type="term" value="F:GTPase activity"/>
    <property type="evidence" value="ECO:0007669"/>
    <property type="project" value="InterPro"/>
</dbReference>
<dbReference type="GO" id="GO:0005634">
    <property type="term" value="C:nucleus"/>
    <property type="evidence" value="ECO:0007669"/>
    <property type="project" value="TreeGrafter"/>
</dbReference>
<evidence type="ECO:0000259" key="6">
    <source>
        <dbReference type="PROSITE" id="PS51718"/>
    </source>
</evidence>
<comment type="similarity">
    <text evidence="5">Belongs to the TRAFAC class dynamin-like GTPase superfamily. Dynamin/Fzo/YdjA family.</text>
</comment>
<dbReference type="Pfam" id="PF00350">
    <property type="entry name" value="Dynamin_N"/>
    <property type="match status" value="1"/>
</dbReference>
<dbReference type="Pfam" id="PF01031">
    <property type="entry name" value="Dynamin_M"/>
    <property type="match status" value="1"/>
</dbReference>
<keyword evidence="8" id="KW-1185">Reference proteome</keyword>
<dbReference type="Gene3D" id="1.20.120.1240">
    <property type="entry name" value="Dynamin, middle domain"/>
    <property type="match status" value="1"/>
</dbReference>
<keyword evidence="3 5" id="KW-0547">Nucleotide-binding</keyword>
<proteinExistence type="inferred from homology"/>
<dbReference type="InterPro" id="IPR001401">
    <property type="entry name" value="Dynamin_GTPase"/>
</dbReference>
<name>A0A2I0U9H1_LIMLA</name>
<dbReference type="FunFam" id="1.20.120.1240:FF:000007">
    <property type="entry name" value="Interferon-induced GTP-binding protein Mx1"/>
    <property type="match status" value="1"/>
</dbReference>
<dbReference type="InterPro" id="IPR045063">
    <property type="entry name" value="Dynamin_N"/>
</dbReference>
<dbReference type="OrthoDB" id="5061070at2759"/>
<dbReference type="GO" id="GO:0008017">
    <property type="term" value="F:microtubule binding"/>
    <property type="evidence" value="ECO:0007669"/>
    <property type="project" value="TreeGrafter"/>
</dbReference>
<keyword evidence="4 5" id="KW-0342">GTP-binding</keyword>
<protein>
    <submittedName>
        <fullName evidence="7">Interferon-induced gtp-binding protein mx-like</fullName>
    </submittedName>
</protein>
<gene>
    <name evidence="7" type="ORF">llap_7018</name>
</gene>
<dbReference type="InterPro" id="IPR027417">
    <property type="entry name" value="P-loop_NTPase"/>
</dbReference>
<reference evidence="8" key="1">
    <citation type="submission" date="2017-11" db="EMBL/GenBank/DDBJ databases">
        <authorList>
            <person name="Lima N.C."/>
            <person name="Parody-Merino A.M."/>
            <person name="Battley P.F."/>
            <person name="Fidler A.E."/>
            <person name="Prosdocimi F."/>
        </authorList>
    </citation>
    <scope>NUCLEOTIDE SEQUENCE [LARGE SCALE GENOMIC DNA]</scope>
</reference>
<dbReference type="GO" id="GO:0031623">
    <property type="term" value="P:receptor internalization"/>
    <property type="evidence" value="ECO:0007669"/>
    <property type="project" value="TreeGrafter"/>
</dbReference>
<dbReference type="Gene3D" id="3.40.50.300">
    <property type="entry name" value="P-loop containing nucleotide triphosphate hydrolases"/>
    <property type="match status" value="1"/>
</dbReference>
<sequence>MSFLTFSVMCSRPQADSSGEGQCCRCQVTLPTISNRPVSLTSVPGEIMEQIILSAIMRHMKDNQVIRPSWHGLMKGTSCLTNLITFYDKVTCLVDEGKTMDIVYLDFSKAFDMVSHVILLEKLATHGLDGSTLLWVMNSKSATAKGSERTKPAVSASPLFQPSSEAFGIPLPPESEDECLLVSQNMIEGKPIYELKKQYYGEQDKQAAEHALYNQYEEKIRPCIDLIDSLRALGIEKDVALPAIAVIGDQSSGKSSVLEALSGIALPRGNGIVTRCPLELKLKRAPATQAWKGKMRYRNTSIDLQDASEVEKAIREAQNVLAGTRGAISGELISLEIWSPDVPDLTLIDLPGIARVAVGDQPKDIGEQIKNLLRRTIGCKETLSLVVVPCNVDIATTEALKMAQEVDPSGERTLGILTKPDLVDRGTEESIIKILRNQVVPLKKGYMIVKCRGQQDIHNKLALAAAIQQERNFFESHKHFSMFLEERRATIPHLAEKLTNELVGHIIKTLPMLENQTREMLQKTLHDVQKCGRGPPTTESERLIFLTDLIKLFNQDISQVMRGEEQLFGNEIRLFTKIRREFRTWEMILLECAAKVRKSVPSKVWKYEDQYRGREFPGFTNYRTFEDIIKEQIIELEEPAVEILNNVIGIIAERFMELTKRHFANFHNLNRAAKVRIEDIRDKQAAEAERHIRNQFKMERIVYCQDDAYISDLRFVKQQNATNAGNEKEFQVGTVSNQEPSFAEEMVCHTKAYFYVSLQTMIQQLFCTLNAIAYIPLPDLALVNISLS</sequence>
<dbReference type="InterPro" id="IPR019762">
    <property type="entry name" value="Dynamin_GTPase_CS"/>
</dbReference>
<reference evidence="8" key="2">
    <citation type="submission" date="2017-12" db="EMBL/GenBank/DDBJ databases">
        <title>Genome sequence of the Bar-tailed Godwit (Limosa lapponica baueri).</title>
        <authorList>
            <person name="Lima N.C.B."/>
            <person name="Parody-Merino A.M."/>
            <person name="Battley P.F."/>
            <person name="Fidler A.E."/>
            <person name="Prosdocimi F."/>
        </authorList>
    </citation>
    <scope>NUCLEOTIDE SEQUENCE [LARGE SCALE GENOMIC DNA]</scope>
</reference>
<accession>A0A2I0U9H1</accession>
<dbReference type="InterPro" id="IPR000375">
    <property type="entry name" value="Dynamin_stalk"/>
</dbReference>
<dbReference type="FunFam" id="3.40.50.300:FF:000621">
    <property type="entry name" value="Interferon-induced GTP-binding protein Mx1"/>
    <property type="match status" value="1"/>
</dbReference>
<dbReference type="SMART" id="SM00053">
    <property type="entry name" value="DYNc"/>
    <property type="match status" value="1"/>
</dbReference>
<dbReference type="GO" id="GO:0051607">
    <property type="term" value="P:defense response to virus"/>
    <property type="evidence" value="ECO:0007669"/>
    <property type="project" value="TreeGrafter"/>
</dbReference>
<organism evidence="7 8">
    <name type="scientific">Limosa lapponica baueri</name>
    <dbReference type="NCBI Taxonomy" id="1758121"/>
    <lineage>
        <taxon>Eukaryota</taxon>
        <taxon>Metazoa</taxon>
        <taxon>Chordata</taxon>
        <taxon>Craniata</taxon>
        <taxon>Vertebrata</taxon>
        <taxon>Euteleostomi</taxon>
        <taxon>Archelosauria</taxon>
        <taxon>Archosauria</taxon>
        <taxon>Dinosauria</taxon>
        <taxon>Saurischia</taxon>
        <taxon>Theropoda</taxon>
        <taxon>Coelurosauria</taxon>
        <taxon>Aves</taxon>
        <taxon>Neognathae</taxon>
        <taxon>Neoaves</taxon>
        <taxon>Charadriiformes</taxon>
        <taxon>Scolopacidae</taxon>
        <taxon>Limosa</taxon>
    </lineage>
</organism>
<dbReference type="GO" id="GO:0005886">
    <property type="term" value="C:plasma membrane"/>
    <property type="evidence" value="ECO:0007669"/>
    <property type="project" value="TreeGrafter"/>
</dbReference>